<dbReference type="EMBL" id="FNJM01000002">
    <property type="protein sequence ID" value="SDP07011.1"/>
    <property type="molecule type" value="Genomic_DNA"/>
</dbReference>
<evidence type="ECO:0000313" key="2">
    <source>
        <dbReference type="Proteomes" id="UP000198597"/>
    </source>
</evidence>
<dbReference type="Proteomes" id="UP000198597">
    <property type="component" value="Unassembled WGS sequence"/>
</dbReference>
<name>A0A1H0PPC3_9CLOT</name>
<dbReference type="AlphaFoldDB" id="A0A1H0PPC3"/>
<sequence length="41" mass="4971">MKNTNFNDSKISKENEVSENEFEISRTYKLIFSQFFLDFTK</sequence>
<keyword evidence="2" id="KW-1185">Reference proteome</keyword>
<proteinExistence type="predicted"/>
<dbReference type="STRING" id="94869.SAMN04488529_10222"/>
<protein>
    <submittedName>
        <fullName evidence="1">Uncharacterized protein</fullName>
    </submittedName>
</protein>
<organism evidence="1 2">
    <name type="scientific">Clostridium gasigenes</name>
    <dbReference type="NCBI Taxonomy" id="94869"/>
    <lineage>
        <taxon>Bacteria</taxon>
        <taxon>Bacillati</taxon>
        <taxon>Bacillota</taxon>
        <taxon>Clostridia</taxon>
        <taxon>Eubacteriales</taxon>
        <taxon>Clostridiaceae</taxon>
        <taxon>Clostridium</taxon>
    </lineage>
</organism>
<reference evidence="1 2" key="1">
    <citation type="submission" date="2016-10" db="EMBL/GenBank/DDBJ databases">
        <authorList>
            <person name="de Groot N.N."/>
        </authorList>
    </citation>
    <scope>NUCLEOTIDE SEQUENCE [LARGE SCALE GENOMIC DNA]</scope>
    <source>
        <strain evidence="1 2">DSM 12272</strain>
    </source>
</reference>
<dbReference type="RefSeq" id="WP_278336645.1">
    <property type="nucleotide sequence ID" value="NZ_FNJM01000002.1"/>
</dbReference>
<evidence type="ECO:0000313" key="1">
    <source>
        <dbReference type="EMBL" id="SDP07011.1"/>
    </source>
</evidence>
<gene>
    <name evidence="1" type="ORF">SAMN04488529_10222</name>
</gene>
<accession>A0A1H0PPC3</accession>